<dbReference type="SUPFAM" id="SSF55144">
    <property type="entry name" value="LigT-like"/>
    <property type="match status" value="1"/>
</dbReference>
<keyword evidence="7" id="KW-0067">ATP-binding</keyword>
<dbReference type="GO" id="GO:0031123">
    <property type="term" value="P:RNA 3'-end processing"/>
    <property type="evidence" value="ECO:0007669"/>
    <property type="project" value="InterPro"/>
</dbReference>
<dbReference type="Gene3D" id="3.30.460.10">
    <property type="entry name" value="Beta Polymerase, domain 2"/>
    <property type="match status" value="1"/>
</dbReference>
<feature type="compositionally biased region" description="Acidic residues" evidence="9">
    <location>
        <begin position="1086"/>
        <end position="1105"/>
    </location>
</feature>
<dbReference type="InterPro" id="IPR043519">
    <property type="entry name" value="NT_sf"/>
</dbReference>
<accession>A0A9W8NLY2</accession>
<evidence type="ECO:0000259" key="10">
    <source>
        <dbReference type="Pfam" id="PF03372"/>
    </source>
</evidence>
<evidence type="ECO:0000313" key="13">
    <source>
        <dbReference type="EMBL" id="KAJ3579049.1"/>
    </source>
</evidence>
<feature type="domain" description="Poly(A) polymerase central" evidence="12">
    <location>
        <begin position="789"/>
        <end position="916"/>
    </location>
</feature>
<dbReference type="EC" id="2.7.7.19" evidence="3"/>
<dbReference type="VEuPathDB" id="FungiDB:F4678DRAFT_44505"/>
<dbReference type="SUPFAM" id="SSF55003">
    <property type="entry name" value="PAP/Archaeal CCA-adding enzyme, C-terminal domain"/>
    <property type="match status" value="1"/>
</dbReference>
<dbReference type="GO" id="GO:1990817">
    <property type="term" value="F:poly(A) RNA polymerase activity"/>
    <property type="evidence" value="ECO:0007669"/>
    <property type="project" value="UniProtKB-EC"/>
</dbReference>
<gene>
    <name evidence="13" type="ORF">NPX13_g1513</name>
</gene>
<evidence type="ECO:0000256" key="1">
    <source>
        <dbReference type="ARBA" id="ARBA00004123"/>
    </source>
</evidence>
<dbReference type="Pfam" id="PF03372">
    <property type="entry name" value="Exo_endo_phos"/>
    <property type="match status" value="1"/>
</dbReference>
<evidence type="ECO:0000256" key="8">
    <source>
        <dbReference type="ARBA" id="ARBA00023242"/>
    </source>
</evidence>
<comment type="caution">
    <text evidence="13">The sequence shown here is derived from an EMBL/GenBank/DDBJ whole genome shotgun (WGS) entry which is preliminary data.</text>
</comment>
<dbReference type="InterPro" id="IPR005135">
    <property type="entry name" value="Endo/exonuclease/phosphatase"/>
</dbReference>
<dbReference type="SUPFAM" id="SSF81301">
    <property type="entry name" value="Nucleotidyltransferase"/>
    <property type="match status" value="1"/>
</dbReference>
<evidence type="ECO:0000313" key="14">
    <source>
        <dbReference type="Proteomes" id="UP001148614"/>
    </source>
</evidence>
<dbReference type="GO" id="GO:0005634">
    <property type="term" value="C:nucleus"/>
    <property type="evidence" value="ECO:0007669"/>
    <property type="project" value="UniProtKB-SubCell"/>
</dbReference>
<dbReference type="PANTHER" id="PTHR10682:SF23">
    <property type="entry name" value="POLYNUCLEOTIDE ADENYLYLTRANSFERASE"/>
    <property type="match status" value="1"/>
</dbReference>
<proteinExistence type="inferred from homology"/>
<dbReference type="InterPro" id="IPR040459">
    <property type="entry name" value="MJ1316"/>
</dbReference>
<dbReference type="Proteomes" id="UP001148614">
    <property type="component" value="Unassembled WGS sequence"/>
</dbReference>
<dbReference type="EMBL" id="JANPWZ010000138">
    <property type="protein sequence ID" value="KAJ3579049.1"/>
    <property type="molecule type" value="Genomic_DNA"/>
</dbReference>
<dbReference type="SUPFAM" id="SSF81631">
    <property type="entry name" value="PAP/OAS1 substrate-binding domain"/>
    <property type="match status" value="1"/>
</dbReference>
<dbReference type="GO" id="GO:0003723">
    <property type="term" value="F:RNA binding"/>
    <property type="evidence" value="ECO:0007669"/>
    <property type="project" value="InterPro"/>
</dbReference>
<feature type="domain" description="Endonuclease/exonuclease/phosphatase" evidence="10">
    <location>
        <begin position="267"/>
        <end position="579"/>
    </location>
</feature>
<evidence type="ECO:0000256" key="9">
    <source>
        <dbReference type="SAM" id="MobiDB-lite"/>
    </source>
</evidence>
<evidence type="ECO:0000259" key="12">
    <source>
        <dbReference type="Pfam" id="PF04928"/>
    </source>
</evidence>
<reference evidence="13" key="1">
    <citation type="submission" date="2022-07" db="EMBL/GenBank/DDBJ databases">
        <title>Genome Sequence of Xylaria arbuscula.</title>
        <authorList>
            <person name="Buettner E."/>
        </authorList>
    </citation>
    <scope>NUCLEOTIDE SEQUENCE</scope>
    <source>
        <strain evidence="13">VT107</strain>
    </source>
</reference>
<dbReference type="InterPro" id="IPR007012">
    <property type="entry name" value="PolA_pol_cen_dom"/>
</dbReference>
<dbReference type="Gene3D" id="3.90.1140.10">
    <property type="entry name" value="Cyclic phosphodiesterase"/>
    <property type="match status" value="1"/>
</dbReference>
<keyword evidence="14" id="KW-1185">Reference proteome</keyword>
<evidence type="ECO:0000256" key="3">
    <source>
        <dbReference type="ARBA" id="ARBA00012388"/>
    </source>
</evidence>
<organism evidence="13 14">
    <name type="scientific">Xylaria arbuscula</name>
    <dbReference type="NCBI Taxonomy" id="114810"/>
    <lineage>
        <taxon>Eukaryota</taxon>
        <taxon>Fungi</taxon>
        <taxon>Dikarya</taxon>
        <taxon>Ascomycota</taxon>
        <taxon>Pezizomycotina</taxon>
        <taxon>Sordariomycetes</taxon>
        <taxon>Xylariomycetidae</taxon>
        <taxon>Xylariales</taxon>
        <taxon>Xylariaceae</taxon>
        <taxon>Xylaria</taxon>
    </lineage>
</organism>
<evidence type="ECO:0000256" key="5">
    <source>
        <dbReference type="ARBA" id="ARBA00022679"/>
    </source>
</evidence>
<evidence type="ECO:0000256" key="2">
    <source>
        <dbReference type="ARBA" id="ARBA00010912"/>
    </source>
</evidence>
<keyword evidence="6" id="KW-0547">Nucleotide-binding</keyword>
<dbReference type="GO" id="GO:0006397">
    <property type="term" value="P:mRNA processing"/>
    <property type="evidence" value="ECO:0007669"/>
    <property type="project" value="UniProtKB-KW"/>
</dbReference>
<protein>
    <recommendedName>
        <fullName evidence="3">polynucleotide adenylyltransferase</fullName>
        <ecNumber evidence="3">2.7.7.19</ecNumber>
    </recommendedName>
</protein>
<feature type="domain" description="MJ1316 RNA cyclic group end recognition" evidence="11">
    <location>
        <begin position="1136"/>
        <end position="1206"/>
    </location>
</feature>
<evidence type="ECO:0000256" key="7">
    <source>
        <dbReference type="ARBA" id="ARBA00022840"/>
    </source>
</evidence>
<feature type="region of interest" description="Disordered" evidence="9">
    <location>
        <begin position="1086"/>
        <end position="1126"/>
    </location>
</feature>
<dbReference type="InterPro" id="IPR009097">
    <property type="entry name" value="Cyclic_Pdiesterase"/>
</dbReference>
<dbReference type="SUPFAM" id="SSF56219">
    <property type="entry name" value="DNase I-like"/>
    <property type="match status" value="1"/>
</dbReference>
<keyword evidence="5" id="KW-0808">Transferase</keyword>
<dbReference type="PANTHER" id="PTHR10682">
    <property type="entry name" value="POLY A POLYMERASE"/>
    <property type="match status" value="1"/>
</dbReference>
<evidence type="ECO:0000256" key="4">
    <source>
        <dbReference type="ARBA" id="ARBA00022664"/>
    </source>
</evidence>
<dbReference type="Gene3D" id="3.60.10.10">
    <property type="entry name" value="Endonuclease/exonuclease/phosphatase"/>
    <property type="match status" value="1"/>
</dbReference>
<dbReference type="Pfam" id="PF13563">
    <property type="entry name" value="2_5_RNA_ligase2"/>
    <property type="match status" value="1"/>
</dbReference>
<sequence length="1449" mass="163503">MAAEEASSQSETLPLNSYDTALCIIPPKRFWPLLNDLRSLYDKAYEKWPPHINLVYPYVQIENVPKACERIASAASKVNLHPVRIRLNAADAFCHKRDNTIFICDKDEERVARLHDLRQAILKALGHPSKGGYRMHMTIGQSQELDSAHKFLLEKASLLPAVEWTVDKLYVMARERMTIDGSAFSQMRIMGTIDLDTFSIQTVNPPEHFGQSKLLVGLTEEAPESTQESTSSAKFPYTLSDEGKWALHRFSHTRQPKECDIDTLTVASYNVLAEFEYPPFRARYSLITQNILQEAILPDVLVLQEVTDDFLSFICQDNDIRQHYRFISHGPPDQDDIGPLPSHLNVVVFSTRPFSWTWLSFHRRHKGSMIIKSKDMGRQHEDMFMPLILSTVHLTCGLTDGSVSSKKQEIQMLLAHLKDRYPENPWILAGDFNITTSNYTIDAAFKKKAISAQTVTYLNGLENTLNKSGLIDTWTSARIQYGDHMDLEYDLERQTAIYEGEQGATFDPTVNDLAAEIVGSGFNNRPQRYDRILVKGDDFLVTGFTLFGRKQGYLQGPTIDSASDGEGEAQSRLSYASDHWGVRCSLKLNKRDENNAMAVSAPVHLSPAQDSLTDVSQLKSSLGELNIFPTESDAIRRKEAFELLKNVVLEADLVTVRGNPTFVLVPVGSYGLGVWTTSSDIDCLCIGPISAKTFFTLATQRIRRAEDRGIRLRRRVNAHSGTMLELEVLDIKMDLQYCPSATIAESWPHVMRLPASDPIFALPFQTLAKLKPARDMYYIRRTIPDYAAFRTAYYVIRYWAKQRGIYSAKFGLLSGIQISILLTRVCKLLSHEGMTAPLPSILTTFFNHYANFEWDTQLAFDPFFHKQLRYVRTAREPMAILGFYPPSLNTALNASLPSVSTIANEFKRASTLLSQAGTTWATFLSETQGSEDFLSSFKSFIKIDVQYWGVSLAKGSGFVGWLESRCVMLLVDLNRRLPNVHARIWPARFVNEGVSDDETDYQGCYLIGLAKLEGSNDDPMSRDGMKTTIGSLRAALQKFEGQIRGDEKYFDSNSSWMSASLANRSELGNLHIDSREWGEYTIGDDELDEEEEEETLLDEDDESLSDAEAHGSKSKSKNKKTTLASHFPPSAYSGKFRSSSDVINRIRWDPQMDSSDYIVGYEDRFLGTKERALDAWKSEQTDEEFIPQHRILYFKRKSDGVVVWDRKERRDTIFGSGISRHPVIIPAERGCAQFVPNAQVPVRAPSHRLPSRLTLATFPDGVVNVERQWLSDTEYRDMSDRFDETEAGTPQPLRRELAILPVVGALSFRSKRRRVPRHQGAEPGHRPYKAIRAYEARTGAAMSWILPVQETRSARTEARPSAWINATHPGAVSTDQPEQAIQASGRRGLPVYSIAATSDAVAEKKIDEEYIVPDCKVTSTSSQAQDEQLQERCWNLVEGILTQKLAVSY</sequence>
<comment type="subcellular location">
    <subcellularLocation>
        <location evidence="1">Nucleus</location>
    </subcellularLocation>
</comment>
<keyword evidence="4" id="KW-0507">mRNA processing</keyword>
<dbReference type="Pfam" id="PF04928">
    <property type="entry name" value="PAP_central"/>
    <property type="match status" value="1"/>
</dbReference>
<comment type="similarity">
    <text evidence="2">Belongs to the poly(A) polymerase family.</text>
</comment>
<dbReference type="InterPro" id="IPR011068">
    <property type="entry name" value="NuclTrfase_I-like_C"/>
</dbReference>
<dbReference type="GO" id="GO:0005524">
    <property type="term" value="F:ATP binding"/>
    <property type="evidence" value="ECO:0007669"/>
    <property type="project" value="UniProtKB-KW"/>
</dbReference>
<name>A0A9W8NLY2_9PEZI</name>
<dbReference type="InterPro" id="IPR036691">
    <property type="entry name" value="Endo/exonu/phosph_ase_sf"/>
</dbReference>
<keyword evidence="8" id="KW-0539">Nucleus</keyword>
<dbReference type="Pfam" id="PF04457">
    <property type="entry name" value="MJ1316"/>
    <property type="match status" value="1"/>
</dbReference>
<evidence type="ECO:0000259" key="11">
    <source>
        <dbReference type="Pfam" id="PF04457"/>
    </source>
</evidence>
<dbReference type="Gene3D" id="1.10.1410.10">
    <property type="match status" value="1"/>
</dbReference>
<evidence type="ECO:0000256" key="6">
    <source>
        <dbReference type="ARBA" id="ARBA00022741"/>
    </source>
</evidence>